<dbReference type="GO" id="GO:0035024">
    <property type="term" value="P:negative regulation of Rho protein signal transduction"/>
    <property type="evidence" value="ECO:0007669"/>
    <property type="project" value="TreeGrafter"/>
</dbReference>
<name>A0AA97JUT3_EUBMA</name>
<feature type="region of interest" description="Disordered" evidence="2">
    <location>
        <begin position="70"/>
        <end position="104"/>
    </location>
</feature>
<feature type="coiled-coil region" evidence="1">
    <location>
        <begin position="231"/>
        <end position="359"/>
    </location>
</feature>
<dbReference type="GO" id="GO:2000146">
    <property type="term" value="P:negative regulation of cell motility"/>
    <property type="evidence" value="ECO:0007669"/>
    <property type="project" value="TreeGrafter"/>
</dbReference>
<keyword evidence="3" id="KW-1185">Reference proteome</keyword>
<dbReference type="PANTHER" id="PTHR28616:SF1">
    <property type="entry name" value="COILED-COIL DOMAIN-CONTAINING PROTEIN 125"/>
    <property type="match status" value="1"/>
</dbReference>
<dbReference type="KEGG" id="emc:129335098"/>
<evidence type="ECO:0000313" key="4">
    <source>
        <dbReference type="RefSeq" id="XP_054843536.1"/>
    </source>
</evidence>
<reference evidence="4" key="1">
    <citation type="submission" date="2025-08" db="UniProtKB">
        <authorList>
            <consortium name="RefSeq"/>
        </authorList>
    </citation>
    <scope>IDENTIFICATION</scope>
    <source>
        <tissue evidence="4">Blood</tissue>
    </source>
</reference>
<dbReference type="RefSeq" id="XP_054843536.1">
    <property type="nucleotide sequence ID" value="XM_054987561.1"/>
</dbReference>
<dbReference type="GO" id="GO:0005737">
    <property type="term" value="C:cytoplasm"/>
    <property type="evidence" value="ECO:0007669"/>
    <property type="project" value="TreeGrafter"/>
</dbReference>
<evidence type="ECO:0000313" key="3">
    <source>
        <dbReference type="Proteomes" id="UP001190640"/>
    </source>
</evidence>
<gene>
    <name evidence="4" type="primary">CCDC125</name>
</gene>
<protein>
    <submittedName>
        <fullName evidence="4">Coiled-coil domain-containing protein 125</fullName>
    </submittedName>
</protein>
<dbReference type="InterPro" id="IPR034608">
    <property type="entry name" value="CCDC125"/>
</dbReference>
<proteinExistence type="predicted"/>
<dbReference type="PANTHER" id="PTHR28616">
    <property type="entry name" value="COILED-COIL DOMAIN-CONTAINING PROTEIN 125"/>
    <property type="match status" value="1"/>
</dbReference>
<dbReference type="Proteomes" id="UP001190640">
    <property type="component" value="Chromosome 8"/>
</dbReference>
<evidence type="ECO:0000256" key="2">
    <source>
        <dbReference type="SAM" id="MobiDB-lite"/>
    </source>
</evidence>
<accession>A0AA97JUT3</accession>
<dbReference type="CTD" id="202243"/>
<dbReference type="GeneID" id="129335098"/>
<sequence length="650" mass="74033">MKNRKELEEPIKTLEDKHKLTGNKKTYMALTAQRKILETLETNKVHRSLIKTKQRYWFNTPKALRTLSKKIKQRNTQNDIHLLQDANRSRAGQRGSGGNSVSQTYPFRNKKLLILPMSEADLFHNQLEEASEGDDDDMACGDLGNGLIRSQNDIYEVEGVNAYPIKPRKGSARKSFSFFMLPNKGEEHDAAVFRCSRCNCLNDISVRKCGMNGFTACSRQNSSELNSEGSNEELRQHLQEAVEEVEILRVELEASQRQLEGKEQALKILQSMAVFDKATSHTKAMFKKTEQQKRALEKEISVLQWEIKINQERSKNIEETWAEKYDRIYCENAALKETLKLKTEEIKTLKSQNELLDQQHLEFLAMLDVKQQKIIQENLSLSKSGFTEITGLELAVLGACTCSDPEGVPCSCAKKLAATRKQLLQLKQEFELLKKSKEEAYIMADAFRIAFEQQLMRTKDQALRLAQMNNVCKKETKLLNWKSMKEDDTFMFQGSKKSLGQKLKGMLASGTDSKKMEEFNNPQEIIRMLIDLLNDKEEALAHQRKVSYMLARDLEEKEDCLRQNEGNKLSEGQLAHKINGSKKDLDPQSSVIPIHSYCHTCTAQDCSCSISNTGTMQHSDGESGILCSSTSLTMYCEENVNKTEERPGMS</sequence>
<evidence type="ECO:0000256" key="1">
    <source>
        <dbReference type="SAM" id="Coils"/>
    </source>
</evidence>
<dbReference type="AlphaFoldDB" id="A0AA97JUT3"/>
<keyword evidence="1" id="KW-0175">Coiled coil</keyword>
<organism evidence="3 4">
    <name type="scientific">Eublepharis macularius</name>
    <name type="common">Leopard gecko</name>
    <name type="synonym">Cyrtodactylus macularius</name>
    <dbReference type="NCBI Taxonomy" id="481883"/>
    <lineage>
        <taxon>Eukaryota</taxon>
        <taxon>Metazoa</taxon>
        <taxon>Chordata</taxon>
        <taxon>Craniata</taxon>
        <taxon>Vertebrata</taxon>
        <taxon>Euteleostomi</taxon>
        <taxon>Lepidosauria</taxon>
        <taxon>Squamata</taxon>
        <taxon>Bifurcata</taxon>
        <taxon>Gekkota</taxon>
        <taxon>Eublepharidae</taxon>
        <taxon>Eublepharinae</taxon>
        <taxon>Eublepharis</taxon>
    </lineage>
</organism>